<dbReference type="PANTHER" id="PTHR42788:SF13">
    <property type="entry name" value="ALIPHATIC SULFONATES IMPORT ATP-BINDING PROTEIN SSUB"/>
    <property type="match status" value="1"/>
</dbReference>
<proteinExistence type="inferred from homology"/>
<dbReference type="InterPro" id="IPR003439">
    <property type="entry name" value="ABC_transporter-like_ATP-bd"/>
</dbReference>
<dbReference type="Gene3D" id="3.40.50.300">
    <property type="entry name" value="P-loop containing nucleotide triphosphate hydrolases"/>
    <property type="match status" value="1"/>
</dbReference>
<dbReference type="PANTHER" id="PTHR42788">
    <property type="entry name" value="TAURINE IMPORT ATP-BINDING PROTEIN-RELATED"/>
    <property type="match status" value="1"/>
</dbReference>
<protein>
    <submittedName>
        <fullName evidence="6">NitT/TauT family transport system ATP-binding protein</fullName>
    </submittedName>
</protein>
<dbReference type="SUPFAM" id="SSF52540">
    <property type="entry name" value="P-loop containing nucleoside triphosphate hydrolases"/>
    <property type="match status" value="1"/>
</dbReference>
<keyword evidence="4 6" id="KW-0067">ATP-binding</keyword>
<name>A0ABU0M6X8_9HYPH</name>
<dbReference type="PROSITE" id="PS00211">
    <property type="entry name" value="ABC_TRANSPORTER_1"/>
    <property type="match status" value="1"/>
</dbReference>
<comment type="caution">
    <text evidence="6">The sequence shown here is derived from an EMBL/GenBank/DDBJ whole genome shotgun (WGS) entry which is preliminary data.</text>
</comment>
<evidence type="ECO:0000256" key="2">
    <source>
        <dbReference type="ARBA" id="ARBA00022448"/>
    </source>
</evidence>
<evidence type="ECO:0000256" key="3">
    <source>
        <dbReference type="ARBA" id="ARBA00022741"/>
    </source>
</evidence>
<evidence type="ECO:0000313" key="7">
    <source>
        <dbReference type="Proteomes" id="UP001223743"/>
    </source>
</evidence>
<evidence type="ECO:0000256" key="1">
    <source>
        <dbReference type="ARBA" id="ARBA00005417"/>
    </source>
</evidence>
<dbReference type="EMBL" id="JAUSWJ010000001">
    <property type="protein sequence ID" value="MDQ0516716.1"/>
    <property type="molecule type" value="Genomic_DNA"/>
</dbReference>
<evidence type="ECO:0000259" key="5">
    <source>
        <dbReference type="PROSITE" id="PS50893"/>
    </source>
</evidence>
<dbReference type="Proteomes" id="UP001223743">
    <property type="component" value="Unassembled WGS sequence"/>
</dbReference>
<evidence type="ECO:0000313" key="6">
    <source>
        <dbReference type="EMBL" id="MDQ0516716.1"/>
    </source>
</evidence>
<dbReference type="PROSITE" id="PS50893">
    <property type="entry name" value="ABC_TRANSPORTER_2"/>
    <property type="match status" value="1"/>
</dbReference>
<comment type="similarity">
    <text evidence="1">Belongs to the ABC transporter superfamily.</text>
</comment>
<evidence type="ECO:0000256" key="4">
    <source>
        <dbReference type="ARBA" id="ARBA00022840"/>
    </source>
</evidence>
<reference evidence="6 7" key="1">
    <citation type="submission" date="2023-07" db="EMBL/GenBank/DDBJ databases">
        <title>Genomic Encyclopedia of Type Strains, Phase IV (KMG-IV): sequencing the most valuable type-strain genomes for metagenomic binning, comparative biology and taxonomic classification.</title>
        <authorList>
            <person name="Goeker M."/>
        </authorList>
    </citation>
    <scope>NUCLEOTIDE SEQUENCE [LARGE SCALE GENOMIC DNA]</scope>
    <source>
        <strain evidence="6 7">B1-1</strain>
    </source>
</reference>
<dbReference type="InterPro" id="IPR050166">
    <property type="entry name" value="ABC_transporter_ATP-bind"/>
</dbReference>
<dbReference type="GO" id="GO:0005524">
    <property type="term" value="F:ATP binding"/>
    <property type="evidence" value="ECO:0007669"/>
    <property type="project" value="UniProtKB-KW"/>
</dbReference>
<dbReference type="RefSeq" id="WP_266279244.1">
    <property type="nucleotide sequence ID" value="NZ_JAPKNF010000001.1"/>
</dbReference>
<sequence>MSKSVSFQNVSKTFPPRRGAPANTVLAGFTHEVASGEFLCLLGPSGCGKSTALNLVAGFAAPTEGRVLVGGEPVRGPGPDRGIVFQQYALFPWYTVRRNVELGLEAKGADRATRDSVTERMLRAVGLWQHRDKFPKELSGGMKQRAAIARTLAADPQVILMDEPFAALDAQTREHLQQELLTIWEGLRKTVIFVTHSVQEAVLLADRIVVLGRDHGNIVADLASPLGRPRDRLSDAVVAFERDVYGWLKHAETQSGERAAS</sequence>
<organism evidence="6 7">
    <name type="scientific">Kaistia geumhonensis</name>
    <dbReference type="NCBI Taxonomy" id="410839"/>
    <lineage>
        <taxon>Bacteria</taxon>
        <taxon>Pseudomonadati</taxon>
        <taxon>Pseudomonadota</taxon>
        <taxon>Alphaproteobacteria</taxon>
        <taxon>Hyphomicrobiales</taxon>
        <taxon>Kaistiaceae</taxon>
        <taxon>Kaistia</taxon>
    </lineage>
</organism>
<dbReference type="InterPro" id="IPR003593">
    <property type="entry name" value="AAA+_ATPase"/>
</dbReference>
<keyword evidence="2" id="KW-0813">Transport</keyword>
<dbReference type="SMART" id="SM00382">
    <property type="entry name" value="AAA"/>
    <property type="match status" value="1"/>
</dbReference>
<keyword evidence="7" id="KW-1185">Reference proteome</keyword>
<accession>A0ABU0M6X8</accession>
<dbReference type="InterPro" id="IPR017871">
    <property type="entry name" value="ABC_transporter-like_CS"/>
</dbReference>
<keyword evidence="3" id="KW-0547">Nucleotide-binding</keyword>
<feature type="domain" description="ABC transporter" evidence="5">
    <location>
        <begin position="5"/>
        <end position="238"/>
    </location>
</feature>
<dbReference type="CDD" id="cd03293">
    <property type="entry name" value="ABC_NrtD_SsuB_transporters"/>
    <property type="match status" value="1"/>
</dbReference>
<gene>
    <name evidence="6" type="ORF">QO015_002329</name>
</gene>
<dbReference type="InterPro" id="IPR027417">
    <property type="entry name" value="P-loop_NTPase"/>
</dbReference>
<dbReference type="Pfam" id="PF00005">
    <property type="entry name" value="ABC_tran"/>
    <property type="match status" value="1"/>
</dbReference>